<evidence type="ECO:0000256" key="3">
    <source>
        <dbReference type="ARBA" id="ARBA00004555"/>
    </source>
</evidence>
<keyword evidence="14" id="KW-0333">Golgi apparatus</keyword>
<dbReference type="GO" id="GO:0004180">
    <property type="term" value="F:carboxypeptidase activity"/>
    <property type="evidence" value="ECO:0007669"/>
    <property type="project" value="UniProtKB-KW"/>
</dbReference>
<comment type="subcellular location">
    <subcellularLocation>
        <location evidence="1">Endoplasmic reticulum</location>
    </subcellularLocation>
    <subcellularLocation>
        <location evidence="3">Golgi apparatus</location>
    </subcellularLocation>
    <subcellularLocation>
        <location evidence="2">Lysosome</location>
    </subcellularLocation>
    <subcellularLocation>
        <location evidence="4">Secreted</location>
    </subcellularLocation>
</comment>
<keyword evidence="15" id="KW-0482">Metalloprotease</keyword>
<keyword evidence="8" id="KW-0645">Protease</keyword>
<keyword evidence="25" id="KW-1185">Reference proteome</keyword>
<keyword evidence="10 21" id="KW-0732">Signal</keyword>
<evidence type="ECO:0000256" key="21">
    <source>
        <dbReference type="SAM" id="SignalP"/>
    </source>
</evidence>
<keyword evidence="9" id="KW-0479">Metal-binding</keyword>
<dbReference type="InterPro" id="IPR026444">
    <property type="entry name" value="Secre_tail"/>
</dbReference>
<accession>A0A6G6GP68</accession>
<gene>
    <name evidence="24" type="ORF">G5B37_12485</name>
</gene>
<evidence type="ECO:0000313" key="24">
    <source>
        <dbReference type="EMBL" id="QIE60349.1"/>
    </source>
</evidence>
<evidence type="ECO:0000256" key="5">
    <source>
        <dbReference type="ARBA" id="ARBA00014116"/>
    </source>
</evidence>
<organism evidence="24 25">
    <name type="scientific">Rasiella rasia</name>
    <dbReference type="NCBI Taxonomy" id="2744027"/>
    <lineage>
        <taxon>Bacteria</taxon>
        <taxon>Pseudomonadati</taxon>
        <taxon>Bacteroidota</taxon>
        <taxon>Flavobacteriia</taxon>
        <taxon>Flavobacteriales</taxon>
        <taxon>Flavobacteriaceae</taxon>
        <taxon>Rasiella</taxon>
    </lineage>
</organism>
<dbReference type="PANTHER" id="PTHR12053">
    <property type="entry name" value="PROTEASE FAMILY M28 PLASMA GLUTAMATE CARBOXYPEPTIDASE-RELATED"/>
    <property type="match status" value="1"/>
</dbReference>
<dbReference type="PANTHER" id="PTHR12053:SF3">
    <property type="entry name" value="CARBOXYPEPTIDASE Q"/>
    <property type="match status" value="1"/>
</dbReference>
<name>A0A6G6GP68_9FLAO</name>
<dbReference type="Pfam" id="PF04389">
    <property type="entry name" value="Peptidase_M28"/>
    <property type="match status" value="1"/>
</dbReference>
<dbReference type="InterPro" id="IPR007484">
    <property type="entry name" value="Peptidase_M28"/>
</dbReference>
<dbReference type="SUPFAM" id="SSF53187">
    <property type="entry name" value="Zn-dependent exopeptidases"/>
    <property type="match status" value="1"/>
</dbReference>
<evidence type="ECO:0000259" key="22">
    <source>
        <dbReference type="Pfam" id="PF04389"/>
    </source>
</evidence>
<evidence type="ECO:0000256" key="11">
    <source>
        <dbReference type="ARBA" id="ARBA00022801"/>
    </source>
</evidence>
<dbReference type="GO" id="GO:0005764">
    <property type="term" value="C:lysosome"/>
    <property type="evidence" value="ECO:0007669"/>
    <property type="project" value="UniProtKB-SubCell"/>
</dbReference>
<sequence>MKNLLVLFVIMLFAVNTSAQSGERFYATMNVVDAKALKKDIPNEITIVATKQNEAVVFMTADAAHKLHDRILVHGPGYIFKASKEDALQALERQGATNNRVVMPFTISEDAAVTQVLEAINTQNIEDHILELESYGTRYHTMAQATQAAQDLKTKWEAMATLYNRDDVTVRLYNHANTGMPSVILTIEGIEFPEEFVIVGGHLDSTSNQGNNNAPGADDDASGIATITEATRALFEIGFVPKRTIEVMAYAAEEIGLVGSAEIAQDYASNNVNVIAVGQFDMTNFNGSATDVSLISDFTNADLNEFFTELMDHYNASGEHQITYGSSLCNYGCSDHASWTAEGYMASFPFESSFGQHNDNIHTAGDTFSVSGTADHATKFAKLCAEFLIEVAKSNIVLTVNETANSKVFAAITNNDLVYDFSASGISFTSLEMYDAMGKKVLQQTITNSKGAVPVSKLASGVYVIQFANDANASVSKKVLKN</sequence>
<evidence type="ECO:0000256" key="16">
    <source>
        <dbReference type="ARBA" id="ARBA00023145"/>
    </source>
</evidence>
<evidence type="ECO:0000259" key="23">
    <source>
        <dbReference type="Pfam" id="PF18962"/>
    </source>
</evidence>
<dbReference type="GO" id="GO:0005576">
    <property type="term" value="C:extracellular region"/>
    <property type="evidence" value="ECO:0007669"/>
    <property type="project" value="UniProtKB-SubCell"/>
</dbReference>
<reference evidence="24 25" key="1">
    <citation type="submission" date="2020-02" db="EMBL/GenBank/DDBJ databases">
        <title>Complete genome sequence of Flavobacteriaceae bacterium.</title>
        <authorList>
            <person name="Kim S.-J."/>
            <person name="Kim Y.-S."/>
            <person name="Kim K.-H."/>
        </authorList>
    </citation>
    <scope>NUCLEOTIDE SEQUENCE [LARGE SCALE GENOMIC DNA]</scope>
    <source>
        <strain evidence="24 25">RR4-40</strain>
    </source>
</reference>
<evidence type="ECO:0000256" key="18">
    <source>
        <dbReference type="ARBA" id="ARBA00023228"/>
    </source>
</evidence>
<evidence type="ECO:0000256" key="7">
    <source>
        <dbReference type="ARBA" id="ARBA00022645"/>
    </source>
</evidence>
<evidence type="ECO:0000256" key="17">
    <source>
        <dbReference type="ARBA" id="ARBA00023180"/>
    </source>
</evidence>
<dbReference type="NCBIfam" id="TIGR04183">
    <property type="entry name" value="Por_Secre_tail"/>
    <property type="match status" value="1"/>
</dbReference>
<protein>
    <recommendedName>
        <fullName evidence="5">Carboxypeptidase Q</fullName>
    </recommendedName>
    <alternativeName>
        <fullName evidence="20">Plasma glutamate carboxypeptidase</fullName>
    </alternativeName>
</protein>
<keyword evidence="13" id="KW-0862">Zinc</keyword>
<dbReference type="KEGG" id="mgel:G5B37_12485"/>
<evidence type="ECO:0000256" key="2">
    <source>
        <dbReference type="ARBA" id="ARBA00004371"/>
    </source>
</evidence>
<evidence type="ECO:0000256" key="1">
    <source>
        <dbReference type="ARBA" id="ARBA00004240"/>
    </source>
</evidence>
<keyword evidence="12" id="KW-0256">Endoplasmic reticulum</keyword>
<evidence type="ECO:0000256" key="6">
    <source>
        <dbReference type="ARBA" id="ARBA00022525"/>
    </source>
</evidence>
<dbReference type="AlphaFoldDB" id="A0A6G6GP68"/>
<evidence type="ECO:0000256" key="14">
    <source>
        <dbReference type="ARBA" id="ARBA00023034"/>
    </source>
</evidence>
<dbReference type="Gene3D" id="3.40.630.10">
    <property type="entry name" value="Zn peptidases"/>
    <property type="match status" value="1"/>
</dbReference>
<dbReference type="InterPro" id="IPR039866">
    <property type="entry name" value="CPQ"/>
</dbReference>
<evidence type="ECO:0000256" key="20">
    <source>
        <dbReference type="ARBA" id="ARBA00033328"/>
    </source>
</evidence>
<dbReference type="RefSeq" id="WP_164680362.1">
    <property type="nucleotide sequence ID" value="NZ_CP049057.1"/>
</dbReference>
<proteinExistence type="predicted"/>
<feature type="domain" description="Peptidase M28" evidence="22">
    <location>
        <begin position="183"/>
        <end position="378"/>
    </location>
</feature>
<evidence type="ECO:0000256" key="12">
    <source>
        <dbReference type="ARBA" id="ARBA00022824"/>
    </source>
</evidence>
<evidence type="ECO:0000256" key="13">
    <source>
        <dbReference type="ARBA" id="ARBA00022833"/>
    </source>
</evidence>
<keyword evidence="7" id="KW-0121">Carboxypeptidase</keyword>
<evidence type="ECO:0000256" key="9">
    <source>
        <dbReference type="ARBA" id="ARBA00022723"/>
    </source>
</evidence>
<evidence type="ECO:0000256" key="15">
    <source>
        <dbReference type="ARBA" id="ARBA00023049"/>
    </source>
</evidence>
<dbReference type="GO" id="GO:0006508">
    <property type="term" value="P:proteolysis"/>
    <property type="evidence" value="ECO:0007669"/>
    <property type="project" value="UniProtKB-KW"/>
</dbReference>
<dbReference type="Proteomes" id="UP000505306">
    <property type="component" value="Chromosome"/>
</dbReference>
<evidence type="ECO:0000256" key="19">
    <source>
        <dbReference type="ARBA" id="ARBA00025833"/>
    </source>
</evidence>
<comment type="subunit">
    <text evidence="19">Homodimer. The monomeric form is inactive while the homodimer is active.</text>
</comment>
<keyword evidence="11 24" id="KW-0378">Hydrolase</keyword>
<feature type="chain" id="PRO_5026251599" description="Carboxypeptidase Q" evidence="21">
    <location>
        <begin position="20"/>
        <end position="482"/>
    </location>
</feature>
<feature type="domain" description="Secretion system C-terminal sorting" evidence="23">
    <location>
        <begin position="427"/>
        <end position="479"/>
    </location>
</feature>
<evidence type="ECO:0000256" key="8">
    <source>
        <dbReference type="ARBA" id="ARBA00022670"/>
    </source>
</evidence>
<keyword evidence="18" id="KW-0458">Lysosome</keyword>
<dbReference type="Pfam" id="PF18962">
    <property type="entry name" value="Por_Secre_tail"/>
    <property type="match status" value="1"/>
</dbReference>
<feature type="signal peptide" evidence="21">
    <location>
        <begin position="1"/>
        <end position="19"/>
    </location>
</feature>
<keyword evidence="6" id="KW-0964">Secreted</keyword>
<keyword evidence="16" id="KW-0865">Zymogen</keyword>
<evidence type="ECO:0000313" key="25">
    <source>
        <dbReference type="Proteomes" id="UP000505306"/>
    </source>
</evidence>
<dbReference type="GO" id="GO:0046872">
    <property type="term" value="F:metal ion binding"/>
    <property type="evidence" value="ECO:0007669"/>
    <property type="project" value="UniProtKB-KW"/>
</dbReference>
<evidence type="ECO:0000256" key="4">
    <source>
        <dbReference type="ARBA" id="ARBA00004613"/>
    </source>
</evidence>
<dbReference type="EMBL" id="CP049057">
    <property type="protein sequence ID" value="QIE60349.1"/>
    <property type="molecule type" value="Genomic_DNA"/>
</dbReference>
<dbReference type="GO" id="GO:0070573">
    <property type="term" value="F:metallodipeptidase activity"/>
    <property type="evidence" value="ECO:0007669"/>
    <property type="project" value="InterPro"/>
</dbReference>
<evidence type="ECO:0000256" key="10">
    <source>
        <dbReference type="ARBA" id="ARBA00022729"/>
    </source>
</evidence>
<keyword evidence="17" id="KW-0325">Glycoprotein</keyword>